<dbReference type="PANTHER" id="PTHR43673">
    <property type="entry name" value="NAD(P)H NITROREDUCTASE YDGI-RELATED"/>
    <property type="match status" value="1"/>
</dbReference>
<dbReference type="OrthoDB" id="9809288at2"/>
<evidence type="ECO:0000256" key="3">
    <source>
        <dbReference type="ARBA" id="ARBA00022630"/>
    </source>
</evidence>
<proteinExistence type="inferred from homology"/>
<dbReference type="Pfam" id="PF00881">
    <property type="entry name" value="Nitroreductase"/>
    <property type="match status" value="1"/>
</dbReference>
<evidence type="ECO:0000313" key="7">
    <source>
        <dbReference type="EMBL" id="RIX36178.1"/>
    </source>
</evidence>
<evidence type="ECO:0000256" key="5">
    <source>
        <dbReference type="ARBA" id="ARBA00023002"/>
    </source>
</evidence>
<dbReference type="Gene3D" id="3.40.109.10">
    <property type="entry name" value="NADH Oxidase"/>
    <property type="match status" value="1"/>
</dbReference>
<feature type="domain" description="Nitroreductase" evidence="6">
    <location>
        <begin position="9"/>
        <end position="173"/>
    </location>
</feature>
<evidence type="ECO:0000313" key="8">
    <source>
        <dbReference type="Proteomes" id="UP000285278"/>
    </source>
</evidence>
<dbReference type="EMBL" id="QXJK01000002">
    <property type="protein sequence ID" value="RIX36178.1"/>
    <property type="molecule type" value="Genomic_DNA"/>
</dbReference>
<dbReference type="InterPro" id="IPR029479">
    <property type="entry name" value="Nitroreductase"/>
</dbReference>
<dbReference type="AlphaFoldDB" id="A0A418Q8X2"/>
<name>A0A418Q8X2_9CORY</name>
<reference evidence="7 8" key="1">
    <citation type="submission" date="2018-09" db="EMBL/GenBank/DDBJ databases">
        <title>Optimization and identification of Corynebacterium falsenii FN1-14 from fish paste.</title>
        <authorList>
            <person name="Daroonpunt R."/>
            <person name="Tanasupawat S."/>
        </authorList>
    </citation>
    <scope>NUCLEOTIDE SEQUENCE [LARGE SCALE GENOMIC DNA]</scope>
    <source>
        <strain evidence="7 8">FN1-14</strain>
    </source>
</reference>
<dbReference type="STRING" id="1451189.CFAL_11820"/>
<dbReference type="PANTHER" id="PTHR43673:SF2">
    <property type="entry name" value="NITROREDUCTASE"/>
    <property type="match status" value="1"/>
</dbReference>
<protein>
    <submittedName>
        <fullName evidence="7">Dehydrogenase</fullName>
    </submittedName>
</protein>
<gene>
    <name evidence="7" type="ORF">D3M95_02520</name>
</gene>
<comment type="caution">
    <text evidence="7">The sequence shown here is derived from an EMBL/GenBank/DDBJ whole genome shotgun (WGS) entry which is preliminary data.</text>
</comment>
<keyword evidence="5" id="KW-0560">Oxidoreductase</keyword>
<keyword evidence="4" id="KW-0288">FMN</keyword>
<evidence type="ECO:0000256" key="1">
    <source>
        <dbReference type="ARBA" id="ARBA00001917"/>
    </source>
</evidence>
<keyword evidence="3" id="KW-0285">Flavoprotein</keyword>
<dbReference type="SUPFAM" id="SSF55469">
    <property type="entry name" value="FMN-dependent nitroreductase-like"/>
    <property type="match status" value="1"/>
</dbReference>
<organism evidence="7 8">
    <name type="scientific">Corynebacterium falsenii</name>
    <dbReference type="NCBI Taxonomy" id="108486"/>
    <lineage>
        <taxon>Bacteria</taxon>
        <taxon>Bacillati</taxon>
        <taxon>Actinomycetota</taxon>
        <taxon>Actinomycetes</taxon>
        <taxon>Mycobacteriales</taxon>
        <taxon>Corynebacteriaceae</taxon>
        <taxon>Corynebacterium</taxon>
    </lineage>
</organism>
<evidence type="ECO:0000256" key="2">
    <source>
        <dbReference type="ARBA" id="ARBA00007118"/>
    </source>
</evidence>
<dbReference type="Proteomes" id="UP000285278">
    <property type="component" value="Unassembled WGS sequence"/>
</dbReference>
<accession>A0A418Q8X2</accession>
<comment type="cofactor">
    <cofactor evidence="1">
        <name>FMN</name>
        <dbReference type="ChEBI" id="CHEBI:58210"/>
    </cofactor>
</comment>
<evidence type="ECO:0000259" key="6">
    <source>
        <dbReference type="Pfam" id="PF00881"/>
    </source>
</evidence>
<dbReference type="RefSeq" id="WP_025403878.1">
    <property type="nucleotide sequence ID" value="NZ_CBCRUA010000017.1"/>
</dbReference>
<dbReference type="InterPro" id="IPR000415">
    <property type="entry name" value="Nitroreductase-like"/>
</dbReference>
<sequence length="193" mass="21158">MSISVEEAIRRRRAVRVYENKPIPDDVLDKVVELALEAPSAFNAQMRDLVVVRDPKIKQKLYEDSGQKQYLSAPVVFIALGRTEILPEDAAEILPPALIERVEGFQRAKSPAALRESGLRDAMLMAGFLLLAAQGEGLSTSPTTGWDEEKVKAAIGMEGRDDRSVALVVAAGYGAESPQHPGRVQTRRVDDSY</sequence>
<comment type="similarity">
    <text evidence="2">Belongs to the nitroreductase family.</text>
</comment>
<keyword evidence="8" id="KW-1185">Reference proteome</keyword>
<evidence type="ECO:0000256" key="4">
    <source>
        <dbReference type="ARBA" id="ARBA00022643"/>
    </source>
</evidence>
<dbReference type="GO" id="GO:0016491">
    <property type="term" value="F:oxidoreductase activity"/>
    <property type="evidence" value="ECO:0007669"/>
    <property type="project" value="UniProtKB-KW"/>
</dbReference>